<dbReference type="EMBL" id="CP046173">
    <property type="protein sequence ID" value="QIS19555.1"/>
    <property type="molecule type" value="Genomic_DNA"/>
</dbReference>
<gene>
    <name evidence="2" type="ORF">F6W96_15955</name>
</gene>
<protein>
    <submittedName>
        <fullName evidence="2">Uncharacterized protein</fullName>
    </submittedName>
</protein>
<evidence type="ECO:0000313" key="2">
    <source>
        <dbReference type="EMBL" id="QIS19555.1"/>
    </source>
</evidence>
<evidence type="ECO:0000256" key="1">
    <source>
        <dbReference type="SAM" id="MobiDB-lite"/>
    </source>
</evidence>
<sequence length="649" mass="72622">MGIIASVSQEGTAYLIRQAYEAGEKWQWAREALVNGIQAEATSIEFGIEPQGFKAHGVLRRYIADNGVGMSPDDIKIFLMSFGGGGRPIGLTQNFGQGFKSSCYEWNPYGIIVASWTKDDPEGCMIWIHKVQRGTKTFWELRDFQTDDGTMEDVIAPCYLGEIGVDAAKLKTKEIEEAGQGTVFLFLGKAPDDDTHKGDADRGEDDVKRGIIVHINSRFLKIPDGVTVRVAEVEERTQRERGSWQKDYLESPAGMLLSLDWRRARGVLAYIPEDAQYGRFKLKHETWVDWYLAEEDVITKGQTDGPSTPHICLAYDDEAYERRWTVRDYRPFGLIEEFRNRLWLILTPPRYEEGRPDWGVFPQGSRGQLLSKGGTPLPWADWEDSFAVNMPKPIQDALDEFRKSRTSPVDSVQRRERLKRIAARLATRFRPVNLIENALGRVAGNDSGARTGEPRVHVKPKRPNRPDPTEPKPSDRSDTGGGGGTPILNEDRDGERFGAARRSSDGIPSTSWDLQFPEDEGAHAARFDRADCVDGSFGTVHFNMSFPLFKSEFKYWIEQYPKAAATEVTELVKGVYEDEVISKIMHAHKMSGQPLYAAEGGGPVRVNNANIDSWTSPEALTAAVLGLINVEQRINVLAGSRFGKKKATA</sequence>
<feature type="compositionally biased region" description="Basic and acidic residues" evidence="1">
    <location>
        <begin position="489"/>
        <end position="504"/>
    </location>
</feature>
<dbReference type="SUPFAM" id="SSF55874">
    <property type="entry name" value="ATPase domain of HSP90 chaperone/DNA topoisomerase II/histidine kinase"/>
    <property type="match status" value="1"/>
</dbReference>
<dbReference type="AlphaFoldDB" id="A0A6G9Z1T8"/>
<organism evidence="2 3">
    <name type="scientific">Nocardia terpenica</name>
    <dbReference type="NCBI Taxonomy" id="455432"/>
    <lineage>
        <taxon>Bacteria</taxon>
        <taxon>Bacillati</taxon>
        <taxon>Actinomycetota</taxon>
        <taxon>Actinomycetes</taxon>
        <taxon>Mycobacteriales</taxon>
        <taxon>Nocardiaceae</taxon>
        <taxon>Nocardia</taxon>
    </lineage>
</organism>
<feature type="region of interest" description="Disordered" evidence="1">
    <location>
        <begin position="443"/>
        <end position="515"/>
    </location>
</feature>
<feature type="compositionally biased region" description="Basic and acidic residues" evidence="1">
    <location>
        <begin position="464"/>
        <end position="478"/>
    </location>
</feature>
<reference evidence="2 3" key="1">
    <citation type="journal article" date="2019" name="ACS Chem. Biol.">
        <title>Identification and Mobilization of a Cryptic Antibiotic Biosynthesis Gene Locus from a Human-Pathogenic Nocardia Isolate.</title>
        <authorList>
            <person name="Herisse M."/>
            <person name="Ishida K."/>
            <person name="Porter J.L."/>
            <person name="Howden B."/>
            <person name="Hertweck C."/>
            <person name="Stinear T.P."/>
            <person name="Pidot S.J."/>
        </authorList>
    </citation>
    <scope>NUCLEOTIDE SEQUENCE [LARGE SCALE GENOMIC DNA]</scope>
    <source>
        <strain evidence="2 3">AUSMDU00012715</strain>
    </source>
</reference>
<name>A0A6G9Z1T8_9NOCA</name>
<evidence type="ECO:0000313" key="3">
    <source>
        <dbReference type="Proteomes" id="UP000500953"/>
    </source>
</evidence>
<proteinExistence type="predicted"/>
<dbReference type="Proteomes" id="UP000500953">
    <property type="component" value="Chromosome"/>
</dbReference>
<dbReference type="InterPro" id="IPR036890">
    <property type="entry name" value="HATPase_C_sf"/>
</dbReference>
<accession>A0A6G9Z1T8</accession>
<dbReference type="RefSeq" id="WP_167486842.1">
    <property type="nucleotide sequence ID" value="NZ_CP046173.1"/>
</dbReference>